<accession>A0A369Q7A4</accession>
<reference evidence="3 4" key="1">
    <citation type="submission" date="2018-04" db="EMBL/GenBank/DDBJ databases">
        <title>Altererythrobacter sp. HME9302 genome sequencing and assembly.</title>
        <authorList>
            <person name="Kang H."/>
            <person name="Kim H."/>
            <person name="Joh K."/>
        </authorList>
    </citation>
    <scope>NUCLEOTIDE SEQUENCE [LARGE SCALE GENOMIC DNA]</scope>
    <source>
        <strain evidence="3 4">HME9302</strain>
    </source>
</reference>
<proteinExistence type="predicted"/>
<organism evidence="3 4">
    <name type="scientific">Alteripontixanthobacter maritimus</name>
    <dbReference type="NCBI Taxonomy" id="2161824"/>
    <lineage>
        <taxon>Bacteria</taxon>
        <taxon>Pseudomonadati</taxon>
        <taxon>Pseudomonadota</taxon>
        <taxon>Alphaproteobacteria</taxon>
        <taxon>Sphingomonadales</taxon>
        <taxon>Erythrobacteraceae</taxon>
        <taxon>Alteripontixanthobacter</taxon>
    </lineage>
</organism>
<evidence type="ECO:0008006" key="5">
    <source>
        <dbReference type="Google" id="ProtNLM"/>
    </source>
</evidence>
<evidence type="ECO:0000256" key="2">
    <source>
        <dbReference type="SAM" id="SignalP"/>
    </source>
</evidence>
<name>A0A369Q7A4_9SPHN</name>
<dbReference type="EMBL" id="QBKA01000002">
    <property type="protein sequence ID" value="RDC60584.1"/>
    <property type="molecule type" value="Genomic_DNA"/>
</dbReference>
<sequence>MRLFRNTTTVIIALSLAACAQTGELTPEPGEALPPAPHGKVVKPEAEKLLELDPLAAPDRSVELRKRSEEREDDPFDLPPE</sequence>
<dbReference type="OrthoDB" id="7596860at2"/>
<gene>
    <name evidence="3" type="ORF">HME9302_01796</name>
</gene>
<evidence type="ECO:0000313" key="4">
    <source>
        <dbReference type="Proteomes" id="UP000253727"/>
    </source>
</evidence>
<comment type="caution">
    <text evidence="3">The sequence shown here is derived from an EMBL/GenBank/DDBJ whole genome shotgun (WGS) entry which is preliminary data.</text>
</comment>
<dbReference type="RefSeq" id="WP_115367618.1">
    <property type="nucleotide sequence ID" value="NZ_QBKA01000002.1"/>
</dbReference>
<dbReference type="Proteomes" id="UP000253727">
    <property type="component" value="Unassembled WGS sequence"/>
</dbReference>
<dbReference type="AlphaFoldDB" id="A0A369Q7A4"/>
<dbReference type="PROSITE" id="PS51257">
    <property type="entry name" value="PROKAR_LIPOPROTEIN"/>
    <property type="match status" value="1"/>
</dbReference>
<evidence type="ECO:0000313" key="3">
    <source>
        <dbReference type="EMBL" id="RDC60584.1"/>
    </source>
</evidence>
<feature type="chain" id="PRO_5016851290" description="Argininosuccinate lyase" evidence="2">
    <location>
        <begin position="21"/>
        <end position="81"/>
    </location>
</feature>
<feature type="region of interest" description="Disordered" evidence="1">
    <location>
        <begin position="60"/>
        <end position="81"/>
    </location>
</feature>
<keyword evidence="2" id="KW-0732">Signal</keyword>
<protein>
    <recommendedName>
        <fullName evidence="5">Argininosuccinate lyase</fullName>
    </recommendedName>
</protein>
<feature type="compositionally biased region" description="Basic and acidic residues" evidence="1">
    <location>
        <begin position="60"/>
        <end position="70"/>
    </location>
</feature>
<evidence type="ECO:0000256" key="1">
    <source>
        <dbReference type="SAM" id="MobiDB-lite"/>
    </source>
</evidence>
<keyword evidence="4" id="KW-1185">Reference proteome</keyword>
<feature type="compositionally biased region" description="Acidic residues" evidence="1">
    <location>
        <begin position="71"/>
        <end position="81"/>
    </location>
</feature>
<feature type="signal peptide" evidence="2">
    <location>
        <begin position="1"/>
        <end position="20"/>
    </location>
</feature>